<dbReference type="AlphaFoldDB" id="A0A918E3P7"/>
<organism evidence="1 2">
    <name type="scientific">Nonomuraea glycinis</name>
    <dbReference type="NCBI Taxonomy" id="2047744"/>
    <lineage>
        <taxon>Bacteria</taxon>
        <taxon>Bacillati</taxon>
        <taxon>Actinomycetota</taxon>
        <taxon>Actinomycetes</taxon>
        <taxon>Streptosporangiales</taxon>
        <taxon>Streptosporangiaceae</taxon>
        <taxon>Nonomuraea</taxon>
    </lineage>
</organism>
<dbReference type="EMBL" id="BMNK01000002">
    <property type="protein sequence ID" value="GGP02570.1"/>
    <property type="molecule type" value="Genomic_DNA"/>
</dbReference>
<evidence type="ECO:0000313" key="1">
    <source>
        <dbReference type="EMBL" id="GGP02570.1"/>
    </source>
</evidence>
<comment type="caution">
    <text evidence="1">The sequence shown here is derived from an EMBL/GenBank/DDBJ whole genome shotgun (WGS) entry which is preliminary data.</text>
</comment>
<evidence type="ECO:0000313" key="2">
    <source>
        <dbReference type="Proteomes" id="UP000660745"/>
    </source>
</evidence>
<name>A0A918E3P7_9ACTN</name>
<proteinExistence type="predicted"/>
<keyword evidence="2" id="KW-1185">Reference proteome</keyword>
<gene>
    <name evidence="1" type="ORF">GCM10012278_10230</name>
</gene>
<protein>
    <submittedName>
        <fullName evidence="1">Uncharacterized protein</fullName>
    </submittedName>
</protein>
<accession>A0A918E3P7</accession>
<dbReference type="Proteomes" id="UP000660745">
    <property type="component" value="Unassembled WGS sequence"/>
</dbReference>
<reference evidence="1" key="1">
    <citation type="journal article" date="2014" name="Int. J. Syst. Evol. Microbiol.">
        <title>Complete genome sequence of Corynebacterium casei LMG S-19264T (=DSM 44701T), isolated from a smear-ripened cheese.</title>
        <authorList>
            <consortium name="US DOE Joint Genome Institute (JGI-PGF)"/>
            <person name="Walter F."/>
            <person name="Albersmeier A."/>
            <person name="Kalinowski J."/>
            <person name="Ruckert C."/>
        </authorList>
    </citation>
    <scope>NUCLEOTIDE SEQUENCE</scope>
    <source>
        <strain evidence="1">CGMCC 4.7430</strain>
    </source>
</reference>
<reference evidence="1" key="2">
    <citation type="submission" date="2020-09" db="EMBL/GenBank/DDBJ databases">
        <authorList>
            <person name="Sun Q."/>
            <person name="Zhou Y."/>
        </authorList>
    </citation>
    <scope>NUCLEOTIDE SEQUENCE</scope>
    <source>
        <strain evidence="1">CGMCC 4.7430</strain>
    </source>
</reference>
<sequence>MGKVLSTTRTGLGEVPPPLRRAQLVVRASTDFVGVMVVLSIVFPVTNWTDLVATSHVKSEETAARAWIRLISLGAVNGHELHPDTVTSALAGLKAPTTTISVRVNGTSQVGGLVPWSGPTRGSVVGDRLR</sequence>